<evidence type="ECO:0000313" key="3">
    <source>
        <dbReference type="Proteomes" id="UP000027238"/>
    </source>
</evidence>
<dbReference type="HOGENOM" id="CLU_048607_2_1_1"/>
<dbReference type="EMBL" id="JMSE01000928">
    <property type="protein sequence ID" value="KDN66523.1"/>
    <property type="molecule type" value="Genomic_DNA"/>
</dbReference>
<dbReference type="Gene3D" id="3.40.50.10190">
    <property type="entry name" value="BRCT domain"/>
    <property type="match status" value="1"/>
</dbReference>
<gene>
    <name evidence="2" type="ORF">CSUB01_00968</name>
</gene>
<dbReference type="eggNOG" id="ENOG502QQZ5">
    <property type="taxonomic scope" value="Eukaryota"/>
</dbReference>
<keyword evidence="3" id="KW-1185">Reference proteome</keyword>
<feature type="domain" description="BRCT" evidence="1">
    <location>
        <begin position="1"/>
        <end position="114"/>
    </location>
</feature>
<sequence>MVKGIFKDLVIAAAGDFPDDCPNEQAAKEWTKLRKGRFSSHLDDSVTHLVCTDKDFKDRKKNRRSTLTLIDVMSFAHEIKQADKGKRKIHIVSWDWFRFSCTHNKKLREKHYNFSATRAKEKEECRQQLKIQQKARNALIGQTWMNPDLYRIFTDKTLFEYKVDLFRTSKDEYGALHEKYELYLFESYAKPRLYWFGAKLFHKKDSGKWQARGIERTSLTPGGFKQEFRHFVNFFELKTSVRWWDRVIKAGTREKIFFNYSPPICGKPVGGSMKGDLYDKCIWSNKRWLRRWAELFGDELPVNLQIEDATQKILDNTNDEAGEFLEARQVCDDEASGELQHGAAESIANNSSEIKTGEGFDGTTAIYKETLEV</sequence>
<evidence type="ECO:0000259" key="1">
    <source>
        <dbReference type="PROSITE" id="PS50172"/>
    </source>
</evidence>
<dbReference type="CDD" id="cd00027">
    <property type="entry name" value="BRCT"/>
    <property type="match status" value="1"/>
</dbReference>
<dbReference type="OMA" id="WFYLEEK"/>
<evidence type="ECO:0000313" key="2">
    <source>
        <dbReference type="EMBL" id="KDN66523.1"/>
    </source>
</evidence>
<proteinExistence type="predicted"/>
<dbReference type="SUPFAM" id="SSF52113">
    <property type="entry name" value="BRCT domain"/>
    <property type="match status" value="1"/>
</dbReference>
<dbReference type="Proteomes" id="UP000027238">
    <property type="component" value="Unassembled WGS sequence"/>
</dbReference>
<reference evidence="3" key="1">
    <citation type="journal article" date="2014" name="Genome Announc.">
        <title>Draft genome sequence of Colletotrichum sublineola, a destructive pathogen of cultivated sorghum.</title>
        <authorList>
            <person name="Baroncelli R."/>
            <person name="Sanz-Martin J.M."/>
            <person name="Rech G.E."/>
            <person name="Sukno S.A."/>
            <person name="Thon M.R."/>
        </authorList>
    </citation>
    <scope>NUCLEOTIDE SEQUENCE [LARGE SCALE GENOMIC DNA]</scope>
    <source>
        <strain evidence="3">TX430BB</strain>
    </source>
</reference>
<name>A0A066XBG1_COLSU</name>
<dbReference type="AlphaFoldDB" id="A0A066XBG1"/>
<dbReference type="InterPro" id="IPR001357">
    <property type="entry name" value="BRCT_dom"/>
</dbReference>
<protein>
    <recommendedName>
        <fullName evidence="1">BRCT domain-containing protein</fullName>
    </recommendedName>
</protein>
<organism evidence="2 3">
    <name type="scientific">Colletotrichum sublineola</name>
    <name type="common">Sorghum anthracnose fungus</name>
    <dbReference type="NCBI Taxonomy" id="1173701"/>
    <lineage>
        <taxon>Eukaryota</taxon>
        <taxon>Fungi</taxon>
        <taxon>Dikarya</taxon>
        <taxon>Ascomycota</taxon>
        <taxon>Pezizomycotina</taxon>
        <taxon>Sordariomycetes</taxon>
        <taxon>Hypocreomycetidae</taxon>
        <taxon>Glomerellales</taxon>
        <taxon>Glomerellaceae</taxon>
        <taxon>Colletotrichum</taxon>
        <taxon>Colletotrichum graminicola species complex</taxon>
    </lineage>
</organism>
<accession>A0A066XBG1</accession>
<dbReference type="STRING" id="1173701.A0A066XBG1"/>
<dbReference type="InterPro" id="IPR036420">
    <property type="entry name" value="BRCT_dom_sf"/>
</dbReference>
<comment type="caution">
    <text evidence="2">The sequence shown here is derived from an EMBL/GenBank/DDBJ whole genome shotgun (WGS) entry which is preliminary data.</text>
</comment>
<dbReference type="OrthoDB" id="342264at2759"/>
<dbReference type="PROSITE" id="PS50172">
    <property type="entry name" value="BRCT"/>
    <property type="match status" value="1"/>
</dbReference>